<dbReference type="RefSeq" id="WP_326070957.1">
    <property type="nucleotide sequence ID" value="NZ_JARLKY010000011.1"/>
</dbReference>
<evidence type="ECO:0000256" key="17">
    <source>
        <dbReference type="SAM" id="Phobius"/>
    </source>
</evidence>
<dbReference type="PANTHER" id="PTHR30622">
    <property type="entry name" value="UNDECAPRENYL-DIPHOSPHATASE"/>
    <property type="match status" value="1"/>
</dbReference>
<evidence type="ECO:0000256" key="14">
    <source>
        <dbReference type="ARBA" id="ARBA00032707"/>
    </source>
</evidence>
<evidence type="ECO:0000256" key="6">
    <source>
        <dbReference type="ARBA" id="ARBA00022692"/>
    </source>
</evidence>
<keyword evidence="8" id="KW-0133">Cell shape</keyword>
<evidence type="ECO:0000313" key="19">
    <source>
        <dbReference type="Proteomes" id="UP001338137"/>
    </source>
</evidence>
<comment type="catalytic activity">
    <reaction evidence="16">
        <text>di-trans,octa-cis-undecaprenyl diphosphate + H2O = di-trans,octa-cis-undecaprenyl phosphate + phosphate + H(+)</text>
        <dbReference type="Rhea" id="RHEA:28094"/>
        <dbReference type="ChEBI" id="CHEBI:15377"/>
        <dbReference type="ChEBI" id="CHEBI:15378"/>
        <dbReference type="ChEBI" id="CHEBI:43474"/>
        <dbReference type="ChEBI" id="CHEBI:58405"/>
        <dbReference type="ChEBI" id="CHEBI:60392"/>
        <dbReference type="EC" id="3.6.1.27"/>
    </reaction>
</comment>
<keyword evidence="19" id="KW-1185">Reference proteome</keyword>
<evidence type="ECO:0000313" key="18">
    <source>
        <dbReference type="EMBL" id="MEC0226542.1"/>
    </source>
</evidence>
<evidence type="ECO:0000256" key="7">
    <source>
        <dbReference type="ARBA" id="ARBA00022801"/>
    </source>
</evidence>
<evidence type="ECO:0000256" key="13">
    <source>
        <dbReference type="ARBA" id="ARBA00023316"/>
    </source>
</evidence>
<gene>
    <name evidence="18" type="ORF">P4I72_05375</name>
</gene>
<evidence type="ECO:0000256" key="9">
    <source>
        <dbReference type="ARBA" id="ARBA00022984"/>
    </source>
</evidence>
<proteinExistence type="inferred from homology"/>
<keyword evidence="13" id="KW-0961">Cell wall biogenesis/degradation</keyword>
<evidence type="ECO:0000256" key="10">
    <source>
        <dbReference type="ARBA" id="ARBA00022989"/>
    </source>
</evidence>
<evidence type="ECO:0000256" key="5">
    <source>
        <dbReference type="ARBA" id="ARBA00022475"/>
    </source>
</evidence>
<evidence type="ECO:0000256" key="11">
    <source>
        <dbReference type="ARBA" id="ARBA00023136"/>
    </source>
</evidence>
<evidence type="ECO:0000256" key="3">
    <source>
        <dbReference type="ARBA" id="ARBA00012374"/>
    </source>
</evidence>
<feature type="transmembrane region" description="Helical" evidence="17">
    <location>
        <begin position="38"/>
        <end position="63"/>
    </location>
</feature>
<dbReference type="Proteomes" id="UP001338137">
    <property type="component" value="Unassembled WGS sequence"/>
</dbReference>
<feature type="transmembrane region" description="Helical" evidence="17">
    <location>
        <begin position="75"/>
        <end position="92"/>
    </location>
</feature>
<dbReference type="Pfam" id="PF02673">
    <property type="entry name" value="BacA"/>
    <property type="match status" value="1"/>
</dbReference>
<dbReference type="InterPro" id="IPR003824">
    <property type="entry name" value="UppP"/>
</dbReference>
<evidence type="ECO:0000256" key="16">
    <source>
        <dbReference type="ARBA" id="ARBA00047594"/>
    </source>
</evidence>
<dbReference type="EC" id="3.6.1.27" evidence="3"/>
<dbReference type="EMBL" id="JARLKY010000011">
    <property type="protein sequence ID" value="MEC0226542.1"/>
    <property type="molecule type" value="Genomic_DNA"/>
</dbReference>
<protein>
    <recommendedName>
        <fullName evidence="4">Undecaprenyl-diphosphatase</fullName>
        <ecNumber evidence="3">3.6.1.27</ecNumber>
    </recommendedName>
    <alternativeName>
        <fullName evidence="15">Bacitracin resistance protein</fullName>
    </alternativeName>
    <alternativeName>
        <fullName evidence="14">Undecaprenyl pyrophosphate phosphatase</fullName>
    </alternativeName>
</protein>
<reference evidence="18 19" key="1">
    <citation type="submission" date="2023-03" db="EMBL/GenBank/DDBJ databases">
        <title>Bacillus Genome Sequencing.</title>
        <authorList>
            <person name="Dunlap C."/>
        </authorList>
    </citation>
    <scope>NUCLEOTIDE SEQUENCE [LARGE SCALE GENOMIC DNA]</scope>
    <source>
        <strain evidence="18 19">BD-533</strain>
    </source>
</reference>
<evidence type="ECO:0000256" key="15">
    <source>
        <dbReference type="ARBA" id="ARBA00032932"/>
    </source>
</evidence>
<dbReference type="PANTHER" id="PTHR30622:SF4">
    <property type="entry name" value="UNDECAPRENYL-DIPHOSPHATASE"/>
    <property type="match status" value="1"/>
</dbReference>
<name>A0ABU6FZQ0_9BACL</name>
<keyword evidence="5" id="KW-1003">Cell membrane</keyword>
<organism evidence="18 19">
    <name type="scientific">Paenibacillus alba</name>
    <dbReference type="NCBI Taxonomy" id="1197127"/>
    <lineage>
        <taxon>Bacteria</taxon>
        <taxon>Bacillati</taxon>
        <taxon>Bacillota</taxon>
        <taxon>Bacilli</taxon>
        <taxon>Bacillales</taxon>
        <taxon>Paenibacillaceae</taxon>
        <taxon>Paenibacillus</taxon>
    </lineage>
</organism>
<evidence type="ECO:0000256" key="8">
    <source>
        <dbReference type="ARBA" id="ARBA00022960"/>
    </source>
</evidence>
<evidence type="ECO:0000256" key="1">
    <source>
        <dbReference type="ARBA" id="ARBA00004651"/>
    </source>
</evidence>
<comment type="caution">
    <text evidence="18">The sequence shown here is derived from an EMBL/GenBank/DDBJ whole genome shotgun (WGS) entry which is preliminary data.</text>
</comment>
<evidence type="ECO:0000256" key="12">
    <source>
        <dbReference type="ARBA" id="ARBA00023251"/>
    </source>
</evidence>
<comment type="subcellular location">
    <subcellularLocation>
        <location evidence="1">Cell membrane</location>
        <topology evidence="1">Multi-pass membrane protein</topology>
    </subcellularLocation>
</comment>
<keyword evidence="7" id="KW-0378">Hydrolase</keyword>
<evidence type="ECO:0000256" key="2">
    <source>
        <dbReference type="ARBA" id="ARBA00010621"/>
    </source>
</evidence>
<keyword evidence="10 17" id="KW-1133">Transmembrane helix</keyword>
<keyword evidence="6 17" id="KW-0812">Transmembrane</keyword>
<evidence type="ECO:0000256" key="4">
    <source>
        <dbReference type="ARBA" id="ARBA00021581"/>
    </source>
</evidence>
<keyword evidence="12" id="KW-0046">Antibiotic resistance</keyword>
<sequence length="93" mass="10293">MGLRHEASARFSMLLATPIIVGASILEVPKLRTGMNGLLSMSLIGGVLSGVFALLAVWALMKWFKKHEFQAMKPFAYYCWIVGAIILLTLYAF</sequence>
<comment type="similarity">
    <text evidence="2">Belongs to the UppP family.</text>
</comment>
<keyword evidence="11 17" id="KW-0472">Membrane</keyword>
<accession>A0ABU6FZQ0</accession>
<feature type="transmembrane region" description="Helical" evidence="17">
    <location>
        <begin position="7"/>
        <end position="26"/>
    </location>
</feature>
<keyword evidence="9" id="KW-0573">Peptidoglycan synthesis</keyword>